<proteinExistence type="predicted"/>
<accession>A0ABV0Z4R8</accession>
<reference evidence="2 3" key="1">
    <citation type="submission" date="2021-06" db="EMBL/GenBank/DDBJ databases">
        <authorList>
            <person name="Palmer J.M."/>
        </authorList>
    </citation>
    <scope>NUCLEOTIDE SEQUENCE [LARGE SCALE GENOMIC DNA]</scope>
    <source>
        <strain evidence="2 3">AS_MEX2019</strain>
        <tissue evidence="2">Muscle</tissue>
    </source>
</reference>
<dbReference type="Proteomes" id="UP001469553">
    <property type="component" value="Unassembled WGS sequence"/>
</dbReference>
<keyword evidence="1" id="KW-1133">Transmembrane helix</keyword>
<evidence type="ECO:0000313" key="2">
    <source>
        <dbReference type="EMBL" id="MEQ2301199.1"/>
    </source>
</evidence>
<comment type="caution">
    <text evidence="2">The sequence shown here is derived from an EMBL/GenBank/DDBJ whole genome shotgun (WGS) entry which is preliminary data.</text>
</comment>
<name>A0ABV0Z4R8_9TELE</name>
<evidence type="ECO:0000256" key="1">
    <source>
        <dbReference type="SAM" id="Phobius"/>
    </source>
</evidence>
<sequence length="76" mass="8196">KSFLASISALWHIIIVSVGLAALSITVVTINIWTRTKDLWTIIAAAAGSVLLVTVVAAAIRYRKTKGNTTRMNKNT</sequence>
<keyword evidence="3" id="KW-1185">Reference proteome</keyword>
<feature type="non-terminal residue" evidence="2">
    <location>
        <position position="76"/>
    </location>
</feature>
<gene>
    <name evidence="2" type="ORF">AMECASPLE_033465</name>
</gene>
<evidence type="ECO:0000313" key="3">
    <source>
        <dbReference type="Proteomes" id="UP001469553"/>
    </source>
</evidence>
<dbReference type="EMBL" id="JAHRIP010051570">
    <property type="protein sequence ID" value="MEQ2301199.1"/>
    <property type="molecule type" value="Genomic_DNA"/>
</dbReference>
<feature type="non-terminal residue" evidence="2">
    <location>
        <position position="1"/>
    </location>
</feature>
<feature type="transmembrane region" description="Helical" evidence="1">
    <location>
        <begin position="39"/>
        <end position="62"/>
    </location>
</feature>
<protein>
    <submittedName>
        <fullName evidence="2">Uncharacterized protein</fullName>
    </submittedName>
</protein>
<organism evidence="2 3">
    <name type="scientific">Ameca splendens</name>
    <dbReference type="NCBI Taxonomy" id="208324"/>
    <lineage>
        <taxon>Eukaryota</taxon>
        <taxon>Metazoa</taxon>
        <taxon>Chordata</taxon>
        <taxon>Craniata</taxon>
        <taxon>Vertebrata</taxon>
        <taxon>Euteleostomi</taxon>
        <taxon>Actinopterygii</taxon>
        <taxon>Neopterygii</taxon>
        <taxon>Teleostei</taxon>
        <taxon>Neoteleostei</taxon>
        <taxon>Acanthomorphata</taxon>
        <taxon>Ovalentaria</taxon>
        <taxon>Atherinomorphae</taxon>
        <taxon>Cyprinodontiformes</taxon>
        <taxon>Goodeidae</taxon>
        <taxon>Ameca</taxon>
    </lineage>
</organism>
<feature type="transmembrane region" description="Helical" evidence="1">
    <location>
        <begin position="9"/>
        <end position="33"/>
    </location>
</feature>
<keyword evidence="1" id="KW-0812">Transmembrane</keyword>
<keyword evidence="1" id="KW-0472">Membrane</keyword>